<name>A0AAD8XXW2_9STRA</name>
<evidence type="ECO:0000313" key="2">
    <source>
        <dbReference type="EMBL" id="KAK1735460.1"/>
    </source>
</evidence>
<reference evidence="2" key="1">
    <citation type="submission" date="2023-06" db="EMBL/GenBank/DDBJ databases">
        <title>Survivors Of The Sea: Transcriptome response of Skeletonema marinoi to long-term dormancy.</title>
        <authorList>
            <person name="Pinder M.I.M."/>
            <person name="Kourtchenko O."/>
            <person name="Robertson E.K."/>
            <person name="Larsson T."/>
            <person name="Maumus F."/>
            <person name="Osuna-Cruz C.M."/>
            <person name="Vancaester E."/>
            <person name="Stenow R."/>
            <person name="Vandepoele K."/>
            <person name="Ploug H."/>
            <person name="Bruchert V."/>
            <person name="Godhe A."/>
            <person name="Topel M."/>
        </authorList>
    </citation>
    <scope>NUCLEOTIDE SEQUENCE</scope>
    <source>
        <strain evidence="2">R05AC</strain>
    </source>
</reference>
<proteinExistence type="predicted"/>
<feature type="compositionally biased region" description="Polar residues" evidence="1">
    <location>
        <begin position="31"/>
        <end position="45"/>
    </location>
</feature>
<comment type="caution">
    <text evidence="2">The sequence shown here is derived from an EMBL/GenBank/DDBJ whole genome shotgun (WGS) entry which is preliminary data.</text>
</comment>
<gene>
    <name evidence="2" type="ORF">QTG54_013623</name>
</gene>
<evidence type="ECO:0000313" key="3">
    <source>
        <dbReference type="Proteomes" id="UP001224775"/>
    </source>
</evidence>
<feature type="region of interest" description="Disordered" evidence="1">
    <location>
        <begin position="20"/>
        <end position="98"/>
    </location>
</feature>
<dbReference type="Proteomes" id="UP001224775">
    <property type="component" value="Unassembled WGS sequence"/>
</dbReference>
<keyword evidence="3" id="KW-1185">Reference proteome</keyword>
<organism evidence="2 3">
    <name type="scientific">Skeletonema marinoi</name>
    <dbReference type="NCBI Taxonomy" id="267567"/>
    <lineage>
        <taxon>Eukaryota</taxon>
        <taxon>Sar</taxon>
        <taxon>Stramenopiles</taxon>
        <taxon>Ochrophyta</taxon>
        <taxon>Bacillariophyta</taxon>
        <taxon>Coscinodiscophyceae</taxon>
        <taxon>Thalassiosirophycidae</taxon>
        <taxon>Thalassiosirales</taxon>
        <taxon>Skeletonemataceae</taxon>
        <taxon>Skeletonema</taxon>
        <taxon>Skeletonema marinoi-dohrnii complex</taxon>
    </lineage>
</organism>
<sequence>MHDSWNTSMSSLVNSSFLSSSNSSALVTNPPIVNTSQRQEYSTSTRTKKNIQDNIDWSTLNNYSIEEREEPPCPNFPVPEGDDSSSSAPLDDSEYSHVRRRSVFEIDVNFDEDQEAKATSPGADGCNPAEVPPPPHKKNRRSSLRLGTEGRSYEPTNPLLPTNDAPATPASCSSNTALTSMFRIMRIHHLV</sequence>
<evidence type="ECO:0000256" key="1">
    <source>
        <dbReference type="SAM" id="MobiDB-lite"/>
    </source>
</evidence>
<accession>A0AAD8XXW2</accession>
<protein>
    <submittedName>
        <fullName evidence="2">Uncharacterized protein</fullName>
    </submittedName>
</protein>
<dbReference type="AlphaFoldDB" id="A0AAD8XXW2"/>
<dbReference type="EMBL" id="JATAAI010000033">
    <property type="protein sequence ID" value="KAK1735460.1"/>
    <property type="molecule type" value="Genomic_DNA"/>
</dbReference>
<feature type="compositionally biased region" description="Polar residues" evidence="1">
    <location>
        <begin position="52"/>
        <end position="64"/>
    </location>
</feature>
<feature type="region of interest" description="Disordered" evidence="1">
    <location>
        <begin position="111"/>
        <end position="171"/>
    </location>
</feature>